<reference evidence="10 11" key="1">
    <citation type="submission" date="2015-01" db="EMBL/GenBank/DDBJ databases">
        <title>Draft genome of the acidophilic iron oxidizer Ferrimicrobium acidiphilum strain T23.</title>
        <authorList>
            <person name="Poehlein A."/>
            <person name="Eisen S."/>
            <person name="Schloemann M."/>
            <person name="Johnson B.D."/>
            <person name="Daniel R."/>
            <person name="Muehling M."/>
        </authorList>
    </citation>
    <scope>NUCLEOTIDE SEQUENCE [LARGE SCALE GENOMIC DNA]</scope>
    <source>
        <strain evidence="10 11">T23</strain>
    </source>
</reference>
<dbReference type="InterPro" id="IPR017825">
    <property type="entry name" value="Lycopene_cyclase_dom"/>
</dbReference>
<dbReference type="eggNOG" id="ENOG50333U6">
    <property type="taxonomic scope" value="Bacteria"/>
</dbReference>
<keyword evidence="6 8" id="KW-0472">Membrane</keyword>
<proteinExistence type="predicted"/>
<evidence type="ECO:0000259" key="9">
    <source>
        <dbReference type="Pfam" id="PF18916"/>
    </source>
</evidence>
<name>A0A0D8FX56_9ACTN</name>
<gene>
    <name evidence="10" type="ORF">FEAC_05490</name>
</gene>
<dbReference type="NCBIfam" id="TIGR03462">
    <property type="entry name" value="CarR_dom_SF"/>
    <property type="match status" value="1"/>
</dbReference>
<evidence type="ECO:0000313" key="10">
    <source>
        <dbReference type="EMBL" id="KJE77800.1"/>
    </source>
</evidence>
<evidence type="ECO:0000256" key="5">
    <source>
        <dbReference type="ARBA" id="ARBA00022989"/>
    </source>
</evidence>
<evidence type="ECO:0000256" key="2">
    <source>
        <dbReference type="ARBA" id="ARBA00004829"/>
    </source>
</evidence>
<accession>A0A0D8FX56</accession>
<dbReference type="GO" id="GO:0016872">
    <property type="term" value="F:intramolecular lyase activity"/>
    <property type="evidence" value="ECO:0007669"/>
    <property type="project" value="InterPro"/>
</dbReference>
<evidence type="ECO:0000256" key="6">
    <source>
        <dbReference type="ARBA" id="ARBA00023136"/>
    </source>
</evidence>
<dbReference type="GO" id="GO:0016117">
    <property type="term" value="P:carotenoid biosynthetic process"/>
    <property type="evidence" value="ECO:0007669"/>
    <property type="project" value="UniProtKB-KW"/>
</dbReference>
<dbReference type="GeneID" id="78371862"/>
<dbReference type="Pfam" id="PF18916">
    <property type="entry name" value="Lycopene_cyc"/>
    <property type="match status" value="1"/>
</dbReference>
<dbReference type="GO" id="GO:0016020">
    <property type="term" value="C:membrane"/>
    <property type="evidence" value="ECO:0007669"/>
    <property type="project" value="UniProtKB-SubCell"/>
</dbReference>
<evidence type="ECO:0000256" key="3">
    <source>
        <dbReference type="ARBA" id="ARBA00022692"/>
    </source>
</evidence>
<sequence>MGIYTAEALAAVIVTVIIDLLITRSGAIRTLNFWITWIIVALFQIPVDGWLTKLSSPIVIYNPHQFSKIRFPFSIPIEDFAYGFALTLLTITLWLRLAPKSHSVSKDSAG</sequence>
<organism evidence="10 11">
    <name type="scientific">Ferrimicrobium acidiphilum DSM 19497</name>
    <dbReference type="NCBI Taxonomy" id="1121877"/>
    <lineage>
        <taxon>Bacteria</taxon>
        <taxon>Bacillati</taxon>
        <taxon>Actinomycetota</taxon>
        <taxon>Acidimicrobiia</taxon>
        <taxon>Acidimicrobiales</taxon>
        <taxon>Acidimicrobiaceae</taxon>
        <taxon>Ferrimicrobium</taxon>
    </lineage>
</organism>
<feature type="transmembrane region" description="Helical" evidence="8">
    <location>
        <begin position="6"/>
        <end position="23"/>
    </location>
</feature>
<keyword evidence="5 8" id="KW-1133">Transmembrane helix</keyword>
<keyword evidence="4" id="KW-0125">Carotenoid biosynthesis</keyword>
<protein>
    <recommendedName>
        <fullName evidence="9">Lycopene cyclase domain-containing protein</fullName>
    </recommendedName>
</protein>
<feature type="transmembrane region" description="Helical" evidence="8">
    <location>
        <begin position="30"/>
        <end position="47"/>
    </location>
</feature>
<evidence type="ECO:0000256" key="7">
    <source>
        <dbReference type="ARBA" id="ARBA00023235"/>
    </source>
</evidence>
<evidence type="ECO:0000256" key="4">
    <source>
        <dbReference type="ARBA" id="ARBA00022746"/>
    </source>
</evidence>
<evidence type="ECO:0000256" key="1">
    <source>
        <dbReference type="ARBA" id="ARBA00004141"/>
    </source>
</evidence>
<dbReference type="EMBL" id="JXUW01000003">
    <property type="protein sequence ID" value="KJE77800.1"/>
    <property type="molecule type" value="Genomic_DNA"/>
</dbReference>
<keyword evidence="3 8" id="KW-0812">Transmembrane</keyword>
<dbReference type="STRING" id="1121877.FEAC_05490"/>
<comment type="subcellular location">
    <subcellularLocation>
        <location evidence="1">Membrane</location>
        <topology evidence="1">Multi-pass membrane protein</topology>
    </subcellularLocation>
</comment>
<keyword evidence="11" id="KW-1185">Reference proteome</keyword>
<dbReference type="Proteomes" id="UP000032336">
    <property type="component" value="Unassembled WGS sequence"/>
</dbReference>
<feature type="transmembrane region" description="Helical" evidence="8">
    <location>
        <begin position="80"/>
        <end position="98"/>
    </location>
</feature>
<dbReference type="PATRIC" id="fig|1121877.4.peg.591"/>
<dbReference type="AlphaFoldDB" id="A0A0D8FX56"/>
<feature type="domain" description="Lycopene cyclase" evidence="9">
    <location>
        <begin position="4"/>
        <end position="93"/>
    </location>
</feature>
<keyword evidence="7" id="KW-0413">Isomerase</keyword>
<evidence type="ECO:0000313" key="11">
    <source>
        <dbReference type="Proteomes" id="UP000032336"/>
    </source>
</evidence>
<dbReference type="OrthoDB" id="3402548at2"/>
<dbReference type="RefSeq" id="WP_152623037.1">
    <property type="nucleotide sequence ID" value="NZ_JQKF01000013.1"/>
</dbReference>
<comment type="pathway">
    <text evidence="2">Carotenoid biosynthesis.</text>
</comment>
<evidence type="ECO:0000256" key="8">
    <source>
        <dbReference type="SAM" id="Phobius"/>
    </source>
</evidence>
<comment type="caution">
    <text evidence="10">The sequence shown here is derived from an EMBL/GenBank/DDBJ whole genome shotgun (WGS) entry which is preliminary data.</text>
</comment>
<dbReference type="GO" id="GO:0045436">
    <property type="term" value="F:lycopene beta cyclase activity"/>
    <property type="evidence" value="ECO:0007669"/>
    <property type="project" value="UniProtKB-ARBA"/>
</dbReference>